<sequence>MVVVVAGEGGGGGDQWRWQWLVTDDDGSCGWMVIAIAGMVVPRQGCNYITNKASRRTTDKHMETLLSHRSRRNRTHHMNDPFMHQFHFLRRRISHQQHMLHGASKPHGPQARPRLNSHSNPPLVPRPRKTRIHQSLLQTRH</sequence>
<reference evidence="3" key="1">
    <citation type="journal article" date="2020" name="Nat. Commun.">
        <title>Genome assembly of wild tea tree DASZ reveals pedigree and selection history of tea varieties.</title>
        <authorList>
            <person name="Zhang W."/>
            <person name="Zhang Y."/>
            <person name="Qiu H."/>
            <person name="Guo Y."/>
            <person name="Wan H."/>
            <person name="Zhang X."/>
            <person name="Scossa F."/>
            <person name="Alseekh S."/>
            <person name="Zhang Q."/>
            <person name="Wang P."/>
            <person name="Xu L."/>
            <person name="Schmidt M.H."/>
            <person name="Jia X."/>
            <person name="Li D."/>
            <person name="Zhu A."/>
            <person name="Guo F."/>
            <person name="Chen W."/>
            <person name="Ni D."/>
            <person name="Usadel B."/>
            <person name="Fernie A.R."/>
            <person name="Wen W."/>
        </authorList>
    </citation>
    <scope>NUCLEOTIDE SEQUENCE [LARGE SCALE GENOMIC DNA]</scope>
    <source>
        <strain evidence="3">cv. G240</strain>
    </source>
</reference>
<dbReference type="EMBL" id="JACBKZ010000001">
    <property type="protein sequence ID" value="KAF5959617.1"/>
    <property type="molecule type" value="Genomic_DNA"/>
</dbReference>
<feature type="region of interest" description="Disordered" evidence="1">
    <location>
        <begin position="96"/>
        <end position="141"/>
    </location>
</feature>
<accession>A0A7J7I4R7</accession>
<gene>
    <name evidence="2" type="ORF">HYC85_000826</name>
</gene>
<protein>
    <submittedName>
        <fullName evidence="2">Uncharacterized protein</fullName>
    </submittedName>
</protein>
<evidence type="ECO:0000313" key="3">
    <source>
        <dbReference type="Proteomes" id="UP000593564"/>
    </source>
</evidence>
<reference evidence="2 3" key="2">
    <citation type="submission" date="2020-07" db="EMBL/GenBank/DDBJ databases">
        <title>Genome assembly of wild tea tree DASZ reveals pedigree and selection history of tea varieties.</title>
        <authorList>
            <person name="Zhang W."/>
        </authorList>
    </citation>
    <scope>NUCLEOTIDE SEQUENCE [LARGE SCALE GENOMIC DNA]</scope>
    <source>
        <strain evidence="3">cv. G240</strain>
        <tissue evidence="2">Leaf</tissue>
    </source>
</reference>
<dbReference type="Proteomes" id="UP000593564">
    <property type="component" value="Unassembled WGS sequence"/>
</dbReference>
<name>A0A7J7I4R7_CAMSI</name>
<keyword evidence="3" id="KW-1185">Reference proteome</keyword>
<comment type="caution">
    <text evidence="2">The sequence shown here is derived from an EMBL/GenBank/DDBJ whole genome shotgun (WGS) entry which is preliminary data.</text>
</comment>
<organism evidence="2 3">
    <name type="scientific">Camellia sinensis</name>
    <name type="common">Tea plant</name>
    <name type="synonym">Thea sinensis</name>
    <dbReference type="NCBI Taxonomy" id="4442"/>
    <lineage>
        <taxon>Eukaryota</taxon>
        <taxon>Viridiplantae</taxon>
        <taxon>Streptophyta</taxon>
        <taxon>Embryophyta</taxon>
        <taxon>Tracheophyta</taxon>
        <taxon>Spermatophyta</taxon>
        <taxon>Magnoliopsida</taxon>
        <taxon>eudicotyledons</taxon>
        <taxon>Gunneridae</taxon>
        <taxon>Pentapetalae</taxon>
        <taxon>asterids</taxon>
        <taxon>Ericales</taxon>
        <taxon>Theaceae</taxon>
        <taxon>Camellia</taxon>
    </lineage>
</organism>
<proteinExistence type="predicted"/>
<evidence type="ECO:0000256" key="1">
    <source>
        <dbReference type="SAM" id="MobiDB-lite"/>
    </source>
</evidence>
<dbReference type="AlphaFoldDB" id="A0A7J7I4R7"/>
<evidence type="ECO:0000313" key="2">
    <source>
        <dbReference type="EMBL" id="KAF5959617.1"/>
    </source>
</evidence>